<dbReference type="PANTHER" id="PTHR43243:SF24">
    <property type="entry name" value="CATIONIC AMINO ACID TRANSPORT INTEGRAL MEMBRANE PROTEIN ROCE-RELATED"/>
    <property type="match status" value="1"/>
</dbReference>
<gene>
    <name evidence="6" type="ORF">ACFQMG_11885</name>
</gene>
<dbReference type="EMBL" id="JBHTAJ010000018">
    <property type="protein sequence ID" value="MFC7180253.1"/>
    <property type="molecule type" value="Genomic_DNA"/>
</dbReference>
<organism evidence="6 7">
    <name type="scientific">Kitasatospora paranensis</name>
    <dbReference type="NCBI Taxonomy" id="258053"/>
    <lineage>
        <taxon>Bacteria</taxon>
        <taxon>Bacillati</taxon>
        <taxon>Actinomycetota</taxon>
        <taxon>Actinomycetes</taxon>
        <taxon>Kitasatosporales</taxon>
        <taxon>Streptomycetaceae</taxon>
        <taxon>Kitasatospora</taxon>
    </lineage>
</organism>
<dbReference type="RefSeq" id="WP_345704969.1">
    <property type="nucleotide sequence ID" value="NZ_BAABKV010000001.1"/>
</dbReference>
<keyword evidence="7" id="KW-1185">Reference proteome</keyword>
<dbReference type="PIRSF" id="PIRSF006060">
    <property type="entry name" value="AA_transporter"/>
    <property type="match status" value="1"/>
</dbReference>
<evidence type="ECO:0000256" key="2">
    <source>
        <dbReference type="ARBA" id="ARBA00022692"/>
    </source>
</evidence>
<accession>A0ABW2FVH9</accession>
<dbReference type="PANTHER" id="PTHR43243">
    <property type="entry name" value="INNER MEMBRANE TRANSPORTER YGJI-RELATED"/>
    <property type="match status" value="1"/>
</dbReference>
<feature type="transmembrane region" description="Helical" evidence="5">
    <location>
        <begin position="429"/>
        <end position="447"/>
    </location>
</feature>
<feature type="transmembrane region" description="Helical" evidence="5">
    <location>
        <begin position="197"/>
        <end position="218"/>
    </location>
</feature>
<reference evidence="7" key="1">
    <citation type="journal article" date="2019" name="Int. J. Syst. Evol. Microbiol.">
        <title>The Global Catalogue of Microorganisms (GCM) 10K type strain sequencing project: providing services to taxonomists for standard genome sequencing and annotation.</title>
        <authorList>
            <consortium name="The Broad Institute Genomics Platform"/>
            <consortium name="The Broad Institute Genome Sequencing Center for Infectious Disease"/>
            <person name="Wu L."/>
            <person name="Ma J."/>
        </authorList>
    </citation>
    <scope>NUCLEOTIDE SEQUENCE [LARGE SCALE GENOMIC DNA]</scope>
    <source>
        <strain evidence="7">CGMCC 1.12859</strain>
    </source>
</reference>
<protein>
    <submittedName>
        <fullName evidence="6">APC family permease</fullName>
    </submittedName>
</protein>
<comment type="caution">
    <text evidence="6">The sequence shown here is derived from an EMBL/GenBank/DDBJ whole genome shotgun (WGS) entry which is preliminary data.</text>
</comment>
<evidence type="ECO:0000313" key="7">
    <source>
        <dbReference type="Proteomes" id="UP001596435"/>
    </source>
</evidence>
<keyword evidence="4 5" id="KW-0472">Membrane</keyword>
<dbReference type="Gene3D" id="1.20.1740.10">
    <property type="entry name" value="Amino acid/polyamine transporter I"/>
    <property type="match status" value="1"/>
</dbReference>
<feature type="transmembrane region" description="Helical" evidence="5">
    <location>
        <begin position="396"/>
        <end position="417"/>
    </location>
</feature>
<dbReference type="Proteomes" id="UP001596435">
    <property type="component" value="Unassembled WGS sequence"/>
</dbReference>
<comment type="subcellular location">
    <subcellularLocation>
        <location evidence="1">Membrane</location>
        <topology evidence="1">Multi-pass membrane protein</topology>
    </subcellularLocation>
</comment>
<evidence type="ECO:0000313" key="6">
    <source>
        <dbReference type="EMBL" id="MFC7180253.1"/>
    </source>
</evidence>
<evidence type="ECO:0000256" key="5">
    <source>
        <dbReference type="SAM" id="Phobius"/>
    </source>
</evidence>
<dbReference type="Pfam" id="PF13520">
    <property type="entry name" value="AA_permease_2"/>
    <property type="match status" value="1"/>
</dbReference>
<feature type="transmembrane region" description="Helical" evidence="5">
    <location>
        <begin position="77"/>
        <end position="99"/>
    </location>
</feature>
<evidence type="ECO:0000256" key="3">
    <source>
        <dbReference type="ARBA" id="ARBA00022989"/>
    </source>
</evidence>
<evidence type="ECO:0000256" key="1">
    <source>
        <dbReference type="ARBA" id="ARBA00004141"/>
    </source>
</evidence>
<feature type="transmembrane region" description="Helical" evidence="5">
    <location>
        <begin position="174"/>
        <end position="190"/>
    </location>
</feature>
<feature type="transmembrane region" description="Helical" evidence="5">
    <location>
        <begin position="371"/>
        <end position="390"/>
    </location>
</feature>
<proteinExistence type="predicted"/>
<sequence length="493" mass="51529">MPPRNDLRLRQQLLRRKPVSAFLTQDALGDGDGGGHRSGGLRRTMGTFQLTMIGVGATIGTGIFFTLSTAVPQAGPAVILSFVIGAITAALTALCYAELTSAVPVSGSSYSYAYATLGELAAWIVGSCLVLEYAVSGAAIAVSWGQYLNDLTQRLFGFTMPAAISAPPGDGGHVNLPGVVLVVLCCLVLMRGSRESALLNTVMVLIKLGVLVLFVVIGATGFHRSNLHPFAPLGFAGISAAASSVFFSFIGLDAVSTAGEEVKNPQKTLPRAVICALLVVTAFYCVVALVGVGAQNWTLFNGQDAGLSAILQHVTGQAWPGAVLSAGAVVSIVSVTLVVIYGQTRILYAMGRDGMLPPIFRTVNPRSGTPVGNTLIVGAFIAGLAAFVPLDWLANLTSMGTLVAFAVVSVGVIVLRVREPHLQRAFKVPGYPVVPALSVVFCGYLIWNLPADTFILFAGWLVLALGVYFGYSRKHSRLGRPAAETAPEPVLAD</sequence>
<feature type="transmembrane region" description="Helical" evidence="5">
    <location>
        <begin position="318"/>
        <end position="342"/>
    </location>
</feature>
<feature type="transmembrane region" description="Helical" evidence="5">
    <location>
        <begin position="230"/>
        <end position="252"/>
    </location>
</feature>
<feature type="transmembrane region" description="Helical" evidence="5">
    <location>
        <begin position="50"/>
        <end position="71"/>
    </location>
</feature>
<keyword evidence="2 5" id="KW-0812">Transmembrane</keyword>
<dbReference type="InterPro" id="IPR002293">
    <property type="entry name" value="AA/rel_permease1"/>
</dbReference>
<evidence type="ECO:0000256" key="4">
    <source>
        <dbReference type="ARBA" id="ARBA00023136"/>
    </source>
</evidence>
<feature type="transmembrane region" description="Helical" evidence="5">
    <location>
        <begin position="453"/>
        <end position="471"/>
    </location>
</feature>
<keyword evidence="3 5" id="KW-1133">Transmembrane helix</keyword>
<feature type="transmembrane region" description="Helical" evidence="5">
    <location>
        <begin position="273"/>
        <end position="298"/>
    </location>
</feature>
<feature type="transmembrane region" description="Helical" evidence="5">
    <location>
        <begin position="120"/>
        <end position="144"/>
    </location>
</feature>
<name>A0ABW2FVH9_9ACTN</name>